<gene>
    <name evidence="9" type="ORF">RM538_03900</name>
</gene>
<dbReference type="SUPFAM" id="SSF103473">
    <property type="entry name" value="MFS general substrate transporter"/>
    <property type="match status" value="1"/>
</dbReference>
<evidence type="ECO:0000256" key="3">
    <source>
        <dbReference type="ARBA" id="ARBA00022475"/>
    </source>
</evidence>
<feature type="transmembrane region" description="Helical" evidence="8">
    <location>
        <begin position="211"/>
        <end position="229"/>
    </location>
</feature>
<dbReference type="Pfam" id="PF00854">
    <property type="entry name" value="PTR2"/>
    <property type="match status" value="1"/>
</dbReference>
<sequence>MELIAKSMFKHSRSSILYLFSKMFERMSYYGLRTLIILYMISETIGMDRTEAIRVYGIFIGLFLFGHIVGGLLGDLLIGNQKSIVLGAAIQAIGTFLVCIPSELGLYLGLGLIVLGNGFFSPNLTAQFGKTYLSKRKLLDAGFTVFYVVINLGAFLGILFLGLIGEEFGYPVGFIFAGCFMLVALAFSLLNNKFNFQLENSKKLDYSNFKYPLYIFGGIILSAFFWGVFEFTSYSIYEINQSYIQHNNQVLSSWLWNSLSSYIAIAVGITFCFVWSYIYNSSFLKIALGFFFGVVSLLLLVFIPEANSPFLFLIIVTSMLSLGLAELFIAPIVYSIITKYTNPKYLAIVISLILIPTKILNYIFTLFFDEIMYKNDSLSLIIGVIVFAFFALTMLIALILKKKKLLL</sequence>
<feature type="transmembrane region" description="Helical" evidence="8">
    <location>
        <begin position="259"/>
        <end position="279"/>
    </location>
</feature>
<keyword evidence="2 7" id="KW-0813">Transport</keyword>
<evidence type="ECO:0000313" key="10">
    <source>
        <dbReference type="Proteomes" id="UP001254488"/>
    </source>
</evidence>
<keyword evidence="5 8" id="KW-1133">Transmembrane helix</keyword>
<keyword evidence="10" id="KW-1185">Reference proteome</keyword>
<dbReference type="InterPro" id="IPR050171">
    <property type="entry name" value="MFS_Transporters"/>
</dbReference>
<feature type="transmembrane region" description="Helical" evidence="8">
    <location>
        <begin position="138"/>
        <end position="164"/>
    </location>
</feature>
<evidence type="ECO:0000256" key="1">
    <source>
        <dbReference type="ARBA" id="ARBA00004651"/>
    </source>
</evidence>
<feature type="transmembrane region" description="Helical" evidence="8">
    <location>
        <begin position="286"/>
        <end position="304"/>
    </location>
</feature>
<organism evidence="9 10">
    <name type="scientific">Patiriisocius hiemis</name>
    <dbReference type="NCBI Taxonomy" id="3075604"/>
    <lineage>
        <taxon>Bacteria</taxon>
        <taxon>Pseudomonadati</taxon>
        <taxon>Bacteroidota</taxon>
        <taxon>Flavobacteriia</taxon>
        <taxon>Flavobacteriales</taxon>
        <taxon>Flavobacteriaceae</taxon>
        <taxon>Patiriisocius</taxon>
    </lineage>
</organism>
<feature type="transmembrane region" description="Helical" evidence="8">
    <location>
        <begin position="380"/>
        <end position="400"/>
    </location>
</feature>
<evidence type="ECO:0000256" key="5">
    <source>
        <dbReference type="ARBA" id="ARBA00022989"/>
    </source>
</evidence>
<evidence type="ECO:0000256" key="7">
    <source>
        <dbReference type="RuleBase" id="RU003755"/>
    </source>
</evidence>
<evidence type="ECO:0000313" key="9">
    <source>
        <dbReference type="EMBL" id="MDT0555134.1"/>
    </source>
</evidence>
<feature type="transmembrane region" description="Helical" evidence="8">
    <location>
        <begin position="30"/>
        <end position="47"/>
    </location>
</feature>
<dbReference type="PROSITE" id="PS01023">
    <property type="entry name" value="PTR2_2"/>
    <property type="match status" value="1"/>
</dbReference>
<keyword evidence="6 8" id="KW-0472">Membrane</keyword>
<feature type="transmembrane region" description="Helical" evidence="8">
    <location>
        <begin position="170"/>
        <end position="190"/>
    </location>
</feature>
<dbReference type="RefSeq" id="WP_311332082.1">
    <property type="nucleotide sequence ID" value="NZ_JAVRHZ010000001.1"/>
</dbReference>
<keyword evidence="4 7" id="KW-0812">Transmembrane</keyword>
<keyword evidence="3" id="KW-1003">Cell membrane</keyword>
<dbReference type="InterPro" id="IPR018456">
    <property type="entry name" value="PTR2_symporter_CS"/>
</dbReference>
<comment type="subcellular location">
    <subcellularLocation>
        <location evidence="1">Cell membrane</location>
        <topology evidence="1">Multi-pass membrane protein</topology>
    </subcellularLocation>
    <subcellularLocation>
        <location evidence="7">Membrane</location>
        <topology evidence="7">Multi-pass membrane protein</topology>
    </subcellularLocation>
</comment>
<feature type="transmembrane region" description="Helical" evidence="8">
    <location>
        <begin position="345"/>
        <end position="368"/>
    </location>
</feature>
<evidence type="ECO:0000256" key="6">
    <source>
        <dbReference type="ARBA" id="ARBA00023136"/>
    </source>
</evidence>
<comment type="caution">
    <text evidence="9">The sequence shown here is derived from an EMBL/GenBank/DDBJ whole genome shotgun (WGS) entry which is preliminary data.</text>
</comment>
<comment type="similarity">
    <text evidence="7">Belongs to the major facilitator superfamily. Proton-dependent oligopeptide transporter (POT/PTR) (TC 2.A.17) family.</text>
</comment>
<protein>
    <submittedName>
        <fullName evidence="9">MFS transporter</fullName>
    </submittedName>
</protein>
<dbReference type="InterPro" id="IPR036259">
    <property type="entry name" value="MFS_trans_sf"/>
</dbReference>
<evidence type="ECO:0000256" key="8">
    <source>
        <dbReference type="SAM" id="Phobius"/>
    </source>
</evidence>
<dbReference type="InterPro" id="IPR000109">
    <property type="entry name" value="POT_fam"/>
</dbReference>
<dbReference type="PANTHER" id="PTHR23517:SF15">
    <property type="entry name" value="PROTON-DEPENDENT OLIGOPEPTIDE FAMILY TRANSPORT PROTEIN"/>
    <property type="match status" value="1"/>
</dbReference>
<feature type="transmembrane region" description="Helical" evidence="8">
    <location>
        <begin position="53"/>
        <end position="77"/>
    </location>
</feature>
<dbReference type="PANTHER" id="PTHR23517">
    <property type="entry name" value="RESISTANCE PROTEIN MDTM, PUTATIVE-RELATED-RELATED"/>
    <property type="match status" value="1"/>
</dbReference>
<dbReference type="Proteomes" id="UP001254488">
    <property type="component" value="Unassembled WGS sequence"/>
</dbReference>
<evidence type="ECO:0000256" key="4">
    <source>
        <dbReference type="ARBA" id="ARBA00022692"/>
    </source>
</evidence>
<accession>A0ABU2YBW4</accession>
<feature type="transmembrane region" description="Helical" evidence="8">
    <location>
        <begin position="310"/>
        <end position="333"/>
    </location>
</feature>
<feature type="transmembrane region" description="Helical" evidence="8">
    <location>
        <begin position="106"/>
        <end position="126"/>
    </location>
</feature>
<feature type="transmembrane region" description="Helical" evidence="8">
    <location>
        <begin position="84"/>
        <end position="100"/>
    </location>
</feature>
<reference evidence="9 10" key="1">
    <citation type="submission" date="2023-09" db="EMBL/GenBank/DDBJ databases">
        <authorList>
            <person name="Rey-Velasco X."/>
        </authorList>
    </citation>
    <scope>NUCLEOTIDE SEQUENCE [LARGE SCALE GENOMIC DNA]</scope>
    <source>
        <strain evidence="9 10">W242</strain>
    </source>
</reference>
<name>A0ABU2YBW4_9FLAO</name>
<evidence type="ECO:0000256" key="2">
    <source>
        <dbReference type="ARBA" id="ARBA00022448"/>
    </source>
</evidence>
<dbReference type="Gene3D" id="1.20.1250.20">
    <property type="entry name" value="MFS general substrate transporter like domains"/>
    <property type="match status" value="2"/>
</dbReference>
<proteinExistence type="inferred from homology"/>
<dbReference type="EMBL" id="JAVRHZ010000001">
    <property type="protein sequence ID" value="MDT0555134.1"/>
    <property type="molecule type" value="Genomic_DNA"/>
</dbReference>